<keyword evidence="1" id="KW-0812">Transmembrane</keyword>
<evidence type="ECO:0000313" key="3">
    <source>
        <dbReference type="EMBL" id="TFY74649.1"/>
    </source>
</evidence>
<keyword evidence="4" id="KW-1185">Reference proteome</keyword>
<dbReference type="PANTHER" id="PTHR13146:SF0">
    <property type="entry name" value="SOLUTE CARRIER FAMILY 35 MEMBER F6"/>
    <property type="match status" value="1"/>
</dbReference>
<dbReference type="Proteomes" id="UP000298061">
    <property type="component" value="Unassembled WGS sequence"/>
</dbReference>
<dbReference type="InterPro" id="IPR000620">
    <property type="entry name" value="EamA_dom"/>
</dbReference>
<dbReference type="PANTHER" id="PTHR13146">
    <property type="match status" value="1"/>
</dbReference>
<dbReference type="OrthoDB" id="408493at2759"/>
<sequence length="315" mass="34923">MPSSFYVPVLIGGMILTGACNSLWSKYQDMQCVENCDDPNPSHRQLYEQPVWQTLQMFRFLPVLYNYISARSRASPVQLPADSDTDIDTAAAPDVYVDNEEEPKPAPLHLTGWRVLLLWLPALCDLTGTTLMNIGLLYTPVSIYQMTRGALVLFVGILSVIFLHRRLWLYQWLSLITVMAGVSLVGFSGSLIKDTLHEDGLVANIATFLTLGVRNEDGPVGEPIEQPEATKVLVGVFFILFAQIFTATQFVVEEKLLSRYTVPPLIAVGYEGLFGTLSILVLMPLLPLLPVSPSSPAAPWIDLPRGLRQLLYTPT</sequence>
<evidence type="ECO:0000256" key="1">
    <source>
        <dbReference type="SAM" id="Phobius"/>
    </source>
</evidence>
<keyword evidence="1" id="KW-0472">Membrane</keyword>
<organism evidence="3 4">
    <name type="scientific">Hericium alpestre</name>
    <dbReference type="NCBI Taxonomy" id="135208"/>
    <lineage>
        <taxon>Eukaryota</taxon>
        <taxon>Fungi</taxon>
        <taxon>Dikarya</taxon>
        <taxon>Basidiomycota</taxon>
        <taxon>Agaricomycotina</taxon>
        <taxon>Agaricomycetes</taxon>
        <taxon>Russulales</taxon>
        <taxon>Hericiaceae</taxon>
        <taxon>Hericium</taxon>
    </lineage>
</organism>
<evidence type="ECO:0000259" key="2">
    <source>
        <dbReference type="Pfam" id="PF00892"/>
    </source>
</evidence>
<dbReference type="Pfam" id="PF00892">
    <property type="entry name" value="EamA"/>
    <property type="match status" value="1"/>
</dbReference>
<reference evidence="3 4" key="1">
    <citation type="submission" date="2019-02" db="EMBL/GenBank/DDBJ databases">
        <title>Genome sequencing of the rare red list fungi Hericium alpestre (H. flagellum).</title>
        <authorList>
            <person name="Buettner E."/>
            <person name="Kellner H."/>
        </authorList>
    </citation>
    <scope>NUCLEOTIDE SEQUENCE [LARGE SCALE GENOMIC DNA]</scope>
    <source>
        <strain evidence="3 4">DSM 108284</strain>
    </source>
</reference>
<feature type="transmembrane region" description="Helical" evidence="1">
    <location>
        <begin position="170"/>
        <end position="192"/>
    </location>
</feature>
<dbReference type="AlphaFoldDB" id="A0A4Y9ZMJ1"/>
<dbReference type="SUPFAM" id="SSF103481">
    <property type="entry name" value="Multidrug resistance efflux transporter EmrE"/>
    <property type="match status" value="1"/>
</dbReference>
<dbReference type="EMBL" id="SFCI01001965">
    <property type="protein sequence ID" value="TFY74649.1"/>
    <property type="molecule type" value="Genomic_DNA"/>
</dbReference>
<gene>
    <name evidence="3" type="ORF">EWM64_g9363</name>
</gene>
<feature type="transmembrane region" description="Helical" evidence="1">
    <location>
        <begin position="264"/>
        <end position="286"/>
    </location>
</feature>
<dbReference type="InterPro" id="IPR037185">
    <property type="entry name" value="EmrE-like"/>
</dbReference>
<protein>
    <recommendedName>
        <fullName evidence="2">EamA domain-containing protein</fullName>
    </recommendedName>
</protein>
<feature type="domain" description="EamA" evidence="2">
    <location>
        <begin position="110"/>
        <end position="185"/>
    </location>
</feature>
<feature type="non-terminal residue" evidence="3">
    <location>
        <position position="315"/>
    </location>
</feature>
<feature type="transmembrane region" description="Helical" evidence="1">
    <location>
        <begin position="116"/>
        <end position="137"/>
    </location>
</feature>
<feature type="transmembrane region" description="Helical" evidence="1">
    <location>
        <begin position="6"/>
        <end position="24"/>
    </location>
</feature>
<evidence type="ECO:0000313" key="4">
    <source>
        <dbReference type="Proteomes" id="UP000298061"/>
    </source>
</evidence>
<feature type="transmembrane region" description="Helical" evidence="1">
    <location>
        <begin position="232"/>
        <end position="252"/>
    </location>
</feature>
<dbReference type="GO" id="GO:0016020">
    <property type="term" value="C:membrane"/>
    <property type="evidence" value="ECO:0007669"/>
    <property type="project" value="InterPro"/>
</dbReference>
<feature type="transmembrane region" description="Helical" evidence="1">
    <location>
        <begin position="143"/>
        <end position="163"/>
    </location>
</feature>
<name>A0A4Y9ZMJ1_9AGAM</name>
<keyword evidence="1" id="KW-1133">Transmembrane helix</keyword>
<comment type="caution">
    <text evidence="3">The sequence shown here is derived from an EMBL/GenBank/DDBJ whole genome shotgun (WGS) entry which is preliminary data.</text>
</comment>
<proteinExistence type="predicted"/>
<accession>A0A4Y9ZMJ1</accession>
<dbReference type="STRING" id="135208.A0A4Y9ZMJ1"/>